<dbReference type="EMBL" id="JAUSWA010000067">
    <property type="protein sequence ID" value="MDQ0497288.1"/>
    <property type="molecule type" value="Genomic_DNA"/>
</dbReference>
<feature type="domain" description="HTH tetR-type" evidence="5">
    <location>
        <begin position="6"/>
        <end position="66"/>
    </location>
</feature>
<sequence length="193" mass="22019">MARTKEFDERKALDAAMQLFWEKGYEATSLSALTERMGLQRSSFYATYGDKRSLFTTALQKYSETRIAYLKAKLQGHASVRESIKSCFKDIIDIAYQTNPSFGCFCVNTIVELAPHDSQFSQITSRYQEQLQILVRQALEKGILAGEFSRDLDALAVSHSLIIFMNGLLVTLKTKPERQFIDESLSMMFQLLK</sequence>
<evidence type="ECO:0000256" key="1">
    <source>
        <dbReference type="ARBA" id="ARBA00023015"/>
    </source>
</evidence>
<protein>
    <submittedName>
        <fullName evidence="6">TetR/AcrR family transcriptional repressor of nem operon</fullName>
    </submittedName>
</protein>
<reference evidence="6 7" key="1">
    <citation type="submission" date="2023-07" db="EMBL/GenBank/DDBJ databases">
        <title>Genomic Encyclopedia of Type Strains, Phase IV (KMG-IV): sequencing the most valuable type-strain genomes for metagenomic binning, comparative biology and taxonomic classification.</title>
        <authorList>
            <person name="Goeker M."/>
        </authorList>
    </citation>
    <scope>NUCLEOTIDE SEQUENCE [LARGE SCALE GENOMIC DNA]</scope>
    <source>
        <strain evidence="6 7">DSM 14914</strain>
    </source>
</reference>
<dbReference type="PANTHER" id="PTHR47506">
    <property type="entry name" value="TRANSCRIPTIONAL REGULATORY PROTEIN"/>
    <property type="match status" value="1"/>
</dbReference>
<proteinExistence type="predicted"/>
<dbReference type="Gene3D" id="1.10.10.60">
    <property type="entry name" value="Homeodomain-like"/>
    <property type="match status" value="1"/>
</dbReference>
<dbReference type="SUPFAM" id="SSF46689">
    <property type="entry name" value="Homeodomain-like"/>
    <property type="match status" value="1"/>
</dbReference>
<dbReference type="RefSeq" id="WP_152381721.1">
    <property type="nucleotide sequence ID" value="NZ_CP045298.1"/>
</dbReference>
<dbReference type="Proteomes" id="UP001242811">
    <property type="component" value="Unassembled WGS sequence"/>
</dbReference>
<feature type="DNA-binding region" description="H-T-H motif" evidence="4">
    <location>
        <begin position="29"/>
        <end position="48"/>
    </location>
</feature>
<keyword evidence="3" id="KW-0804">Transcription</keyword>
<dbReference type="InterPro" id="IPR011075">
    <property type="entry name" value="TetR_C"/>
</dbReference>
<dbReference type="SUPFAM" id="SSF48498">
    <property type="entry name" value="Tetracyclin repressor-like, C-terminal domain"/>
    <property type="match status" value="1"/>
</dbReference>
<evidence type="ECO:0000256" key="4">
    <source>
        <dbReference type="PROSITE-ProRule" id="PRU00335"/>
    </source>
</evidence>
<evidence type="ECO:0000313" key="6">
    <source>
        <dbReference type="EMBL" id="MDQ0497288.1"/>
    </source>
</evidence>
<dbReference type="PROSITE" id="PS50977">
    <property type="entry name" value="HTH_TETR_2"/>
    <property type="match status" value="1"/>
</dbReference>
<keyword evidence="2 4" id="KW-0238">DNA-binding</keyword>
<evidence type="ECO:0000313" key="7">
    <source>
        <dbReference type="Proteomes" id="UP001242811"/>
    </source>
</evidence>
<dbReference type="PRINTS" id="PR00455">
    <property type="entry name" value="HTHTETR"/>
</dbReference>
<organism evidence="6 7">
    <name type="scientific">Paenibacillus brasilensis</name>
    <dbReference type="NCBI Taxonomy" id="128574"/>
    <lineage>
        <taxon>Bacteria</taxon>
        <taxon>Bacillati</taxon>
        <taxon>Bacillota</taxon>
        <taxon>Bacilli</taxon>
        <taxon>Bacillales</taxon>
        <taxon>Paenibacillaceae</taxon>
        <taxon>Paenibacillus</taxon>
    </lineage>
</organism>
<dbReference type="Gene3D" id="1.10.357.10">
    <property type="entry name" value="Tetracycline Repressor, domain 2"/>
    <property type="match status" value="1"/>
</dbReference>
<evidence type="ECO:0000256" key="3">
    <source>
        <dbReference type="ARBA" id="ARBA00023163"/>
    </source>
</evidence>
<comment type="caution">
    <text evidence="6">The sequence shown here is derived from an EMBL/GenBank/DDBJ whole genome shotgun (WGS) entry which is preliminary data.</text>
</comment>
<dbReference type="InterPro" id="IPR009057">
    <property type="entry name" value="Homeodomain-like_sf"/>
</dbReference>
<dbReference type="PANTHER" id="PTHR47506:SF10">
    <property type="entry name" value="TRANSCRIPTIONAL REGULATORY PROTEIN"/>
    <property type="match status" value="1"/>
</dbReference>
<accession>A0ABU0L7N4</accession>
<dbReference type="Pfam" id="PF16925">
    <property type="entry name" value="TetR_C_13"/>
    <property type="match status" value="1"/>
</dbReference>
<gene>
    <name evidence="6" type="ORF">QOZ95_005507</name>
</gene>
<evidence type="ECO:0000256" key="2">
    <source>
        <dbReference type="ARBA" id="ARBA00023125"/>
    </source>
</evidence>
<keyword evidence="1" id="KW-0805">Transcription regulation</keyword>
<dbReference type="Pfam" id="PF00440">
    <property type="entry name" value="TetR_N"/>
    <property type="match status" value="1"/>
</dbReference>
<keyword evidence="7" id="KW-1185">Reference proteome</keyword>
<dbReference type="InterPro" id="IPR001647">
    <property type="entry name" value="HTH_TetR"/>
</dbReference>
<dbReference type="InterPro" id="IPR036271">
    <property type="entry name" value="Tet_transcr_reg_TetR-rel_C_sf"/>
</dbReference>
<name>A0ABU0L7N4_9BACL</name>
<evidence type="ECO:0000259" key="5">
    <source>
        <dbReference type="PROSITE" id="PS50977"/>
    </source>
</evidence>